<sequence length="174" mass="19453">MNVNSGSEDGRKKQENSNKAFKWTAISALCLCFVAIVNHCVYGPLPECDLFFYRVLPLFDCVYIIGAIIGLIAAKMHSVMIYSFFSVSAVTTMLCYIINAAVDTMSITADMKQLREASVSASEVLEDDAVTGRVIDYCRYPENRYHGYKFDLIVEALGVAIHIAALLFEFQMFI</sequence>
<feature type="transmembrane region" description="Helical" evidence="1">
    <location>
        <begin position="51"/>
        <end position="74"/>
    </location>
</feature>
<keyword evidence="1" id="KW-1133">Transmembrane helix</keyword>
<keyword evidence="1" id="KW-0472">Membrane</keyword>
<dbReference type="EMBL" id="OU015568">
    <property type="protein sequence ID" value="CAG5083891.1"/>
    <property type="molecule type" value="Genomic_DNA"/>
</dbReference>
<feature type="transmembrane region" description="Helical" evidence="1">
    <location>
        <begin position="21"/>
        <end position="45"/>
    </location>
</feature>
<name>A0ABN7RRQ7_OIKDI</name>
<dbReference type="Proteomes" id="UP001158576">
    <property type="component" value="Chromosome PAR"/>
</dbReference>
<feature type="transmembrane region" description="Helical" evidence="1">
    <location>
        <begin position="152"/>
        <end position="170"/>
    </location>
</feature>
<keyword evidence="1" id="KW-0812">Transmembrane</keyword>
<gene>
    <name evidence="2" type="ORF">OKIOD_LOCUS2051</name>
</gene>
<proteinExistence type="predicted"/>
<organism evidence="2 3">
    <name type="scientific">Oikopleura dioica</name>
    <name type="common">Tunicate</name>
    <dbReference type="NCBI Taxonomy" id="34765"/>
    <lineage>
        <taxon>Eukaryota</taxon>
        <taxon>Metazoa</taxon>
        <taxon>Chordata</taxon>
        <taxon>Tunicata</taxon>
        <taxon>Appendicularia</taxon>
        <taxon>Copelata</taxon>
        <taxon>Oikopleuridae</taxon>
        <taxon>Oikopleura</taxon>
    </lineage>
</organism>
<evidence type="ECO:0000256" key="1">
    <source>
        <dbReference type="SAM" id="Phobius"/>
    </source>
</evidence>
<accession>A0ABN7RRQ7</accession>
<reference evidence="2 3" key="1">
    <citation type="submission" date="2021-04" db="EMBL/GenBank/DDBJ databases">
        <authorList>
            <person name="Bliznina A."/>
        </authorList>
    </citation>
    <scope>NUCLEOTIDE SEQUENCE [LARGE SCALE GENOMIC DNA]</scope>
</reference>
<feature type="transmembrane region" description="Helical" evidence="1">
    <location>
        <begin position="81"/>
        <end position="102"/>
    </location>
</feature>
<evidence type="ECO:0000313" key="2">
    <source>
        <dbReference type="EMBL" id="CAG5083891.1"/>
    </source>
</evidence>
<protein>
    <submittedName>
        <fullName evidence="2">Oidioi.mRNA.OKI2018_I69.PAR.g10493.t1.cds</fullName>
    </submittedName>
</protein>
<evidence type="ECO:0000313" key="3">
    <source>
        <dbReference type="Proteomes" id="UP001158576"/>
    </source>
</evidence>
<keyword evidence="3" id="KW-1185">Reference proteome</keyword>